<sequence>MQHEVAAAFEAYEKALVSNDVEAMLGFFAEDAVRYGLADQQVGLEEQRRWRLAQPPLPVGRFLRDTIMQAYGEEVVVVNTRFGYPGREVLGRQSQTWVRLPEGWRIVAAHVSEPLPPPG</sequence>
<dbReference type="AlphaFoldDB" id="A0A4R6JRY9"/>
<dbReference type="Pfam" id="PF11533">
    <property type="entry name" value="AtzH-like"/>
    <property type="match status" value="1"/>
</dbReference>
<protein>
    <submittedName>
        <fullName evidence="1">Uncharacterized protein DUF3225</fullName>
    </submittedName>
</protein>
<dbReference type="EMBL" id="SNWR01000001">
    <property type="protein sequence ID" value="TDO38181.1"/>
    <property type="molecule type" value="Genomic_DNA"/>
</dbReference>
<gene>
    <name evidence="1" type="ORF">C8E87_1828</name>
</gene>
<evidence type="ECO:0000313" key="2">
    <source>
        <dbReference type="Proteomes" id="UP000294901"/>
    </source>
</evidence>
<comment type="caution">
    <text evidence="1">The sequence shown here is derived from an EMBL/GenBank/DDBJ whole genome shotgun (WGS) entry which is preliminary data.</text>
</comment>
<dbReference type="SUPFAM" id="SSF54427">
    <property type="entry name" value="NTF2-like"/>
    <property type="match status" value="1"/>
</dbReference>
<dbReference type="RefSeq" id="WP_133872702.1">
    <property type="nucleotide sequence ID" value="NZ_BOMD01000115.1"/>
</dbReference>
<organism evidence="1 2">
    <name type="scientific">Paractinoplanes brasiliensis</name>
    <dbReference type="NCBI Taxonomy" id="52695"/>
    <lineage>
        <taxon>Bacteria</taxon>
        <taxon>Bacillati</taxon>
        <taxon>Actinomycetota</taxon>
        <taxon>Actinomycetes</taxon>
        <taxon>Micromonosporales</taxon>
        <taxon>Micromonosporaceae</taxon>
        <taxon>Paractinoplanes</taxon>
    </lineage>
</organism>
<accession>A0A4R6JRY9</accession>
<dbReference type="InterPro" id="IPR032710">
    <property type="entry name" value="NTF2-like_dom_sf"/>
</dbReference>
<dbReference type="OrthoDB" id="182039at2"/>
<proteinExistence type="predicted"/>
<dbReference type="Proteomes" id="UP000294901">
    <property type="component" value="Unassembled WGS sequence"/>
</dbReference>
<evidence type="ECO:0000313" key="1">
    <source>
        <dbReference type="EMBL" id="TDO38181.1"/>
    </source>
</evidence>
<dbReference type="InterPro" id="IPR024507">
    <property type="entry name" value="AtzH-like"/>
</dbReference>
<dbReference type="Gene3D" id="3.10.450.50">
    <property type="match status" value="1"/>
</dbReference>
<name>A0A4R6JRY9_9ACTN</name>
<keyword evidence="2" id="KW-1185">Reference proteome</keyword>
<reference evidence="1 2" key="1">
    <citation type="submission" date="2019-03" db="EMBL/GenBank/DDBJ databases">
        <title>Sequencing the genomes of 1000 actinobacteria strains.</title>
        <authorList>
            <person name="Klenk H.-P."/>
        </authorList>
    </citation>
    <scope>NUCLEOTIDE SEQUENCE [LARGE SCALE GENOMIC DNA]</scope>
    <source>
        <strain evidence="1 2">DSM 43805</strain>
    </source>
</reference>